<dbReference type="AlphaFoldDB" id="A0A2K1K2D3"/>
<sequence length="50" mass="6071">MPQNQRFYEKHNPKFLVDTKPQWYIVLFNTFADIQLSLCINLCLKPTREQ</sequence>
<dbReference type="InParanoid" id="A0A2K1K2D3"/>
<evidence type="ECO:0000313" key="1">
    <source>
        <dbReference type="EMBL" id="PNR47935.1"/>
    </source>
</evidence>
<dbReference type="Gramene" id="Pp3c9_7360V3.1">
    <property type="protein sequence ID" value="PAC:32912770.CDS.1"/>
    <property type="gene ID" value="Pp3c9_7360"/>
</dbReference>
<reference evidence="2" key="3">
    <citation type="submission" date="2020-12" db="UniProtKB">
        <authorList>
            <consortium name="EnsemblPlants"/>
        </authorList>
    </citation>
    <scope>IDENTIFICATION</scope>
</reference>
<dbReference type="Gramene" id="Pp3c9_7360V3.2">
    <property type="protein sequence ID" value="PAC:32912771.CDS.1"/>
    <property type="gene ID" value="Pp3c9_7360"/>
</dbReference>
<keyword evidence="3" id="KW-1185">Reference proteome</keyword>
<organism evidence="1">
    <name type="scientific">Physcomitrium patens</name>
    <name type="common">Spreading-leaved earth moss</name>
    <name type="synonym">Physcomitrella patens</name>
    <dbReference type="NCBI Taxonomy" id="3218"/>
    <lineage>
        <taxon>Eukaryota</taxon>
        <taxon>Viridiplantae</taxon>
        <taxon>Streptophyta</taxon>
        <taxon>Embryophyta</taxon>
        <taxon>Bryophyta</taxon>
        <taxon>Bryophytina</taxon>
        <taxon>Bryopsida</taxon>
        <taxon>Funariidae</taxon>
        <taxon>Funariales</taxon>
        <taxon>Funariaceae</taxon>
        <taxon>Physcomitrium</taxon>
    </lineage>
</organism>
<reference evidence="1 3" key="2">
    <citation type="journal article" date="2018" name="Plant J.">
        <title>The Physcomitrella patens chromosome-scale assembly reveals moss genome structure and evolution.</title>
        <authorList>
            <person name="Lang D."/>
            <person name="Ullrich K.K."/>
            <person name="Murat F."/>
            <person name="Fuchs J."/>
            <person name="Jenkins J."/>
            <person name="Haas F.B."/>
            <person name="Piednoel M."/>
            <person name="Gundlach H."/>
            <person name="Van Bel M."/>
            <person name="Meyberg R."/>
            <person name="Vives C."/>
            <person name="Morata J."/>
            <person name="Symeonidi A."/>
            <person name="Hiss M."/>
            <person name="Muchero W."/>
            <person name="Kamisugi Y."/>
            <person name="Saleh O."/>
            <person name="Blanc G."/>
            <person name="Decker E.L."/>
            <person name="van Gessel N."/>
            <person name="Grimwood J."/>
            <person name="Hayes R.D."/>
            <person name="Graham S.W."/>
            <person name="Gunter L.E."/>
            <person name="McDaniel S.F."/>
            <person name="Hoernstein S.N.W."/>
            <person name="Larsson A."/>
            <person name="Li F.W."/>
            <person name="Perroud P.F."/>
            <person name="Phillips J."/>
            <person name="Ranjan P."/>
            <person name="Rokshar D.S."/>
            <person name="Rothfels C.J."/>
            <person name="Schneider L."/>
            <person name="Shu S."/>
            <person name="Stevenson D.W."/>
            <person name="Thummler F."/>
            <person name="Tillich M."/>
            <person name="Villarreal Aguilar J.C."/>
            <person name="Widiez T."/>
            <person name="Wong G.K."/>
            <person name="Wymore A."/>
            <person name="Zhang Y."/>
            <person name="Zimmer A.D."/>
            <person name="Quatrano R.S."/>
            <person name="Mayer K.F.X."/>
            <person name="Goodstein D."/>
            <person name="Casacuberta J.M."/>
            <person name="Vandepoele K."/>
            <person name="Reski R."/>
            <person name="Cuming A.C."/>
            <person name="Tuskan G.A."/>
            <person name="Maumus F."/>
            <person name="Salse J."/>
            <person name="Schmutz J."/>
            <person name="Rensing S.A."/>
        </authorList>
    </citation>
    <scope>NUCLEOTIDE SEQUENCE [LARGE SCALE GENOMIC DNA]</scope>
    <source>
        <strain evidence="2 3">cv. Gransden 2004</strain>
    </source>
</reference>
<reference evidence="1 3" key="1">
    <citation type="journal article" date="2008" name="Science">
        <title>The Physcomitrella genome reveals evolutionary insights into the conquest of land by plants.</title>
        <authorList>
            <person name="Rensing S."/>
            <person name="Lang D."/>
            <person name="Zimmer A."/>
            <person name="Terry A."/>
            <person name="Salamov A."/>
            <person name="Shapiro H."/>
            <person name="Nishiyama T."/>
            <person name="Perroud P.-F."/>
            <person name="Lindquist E."/>
            <person name="Kamisugi Y."/>
            <person name="Tanahashi T."/>
            <person name="Sakakibara K."/>
            <person name="Fujita T."/>
            <person name="Oishi K."/>
            <person name="Shin-I T."/>
            <person name="Kuroki Y."/>
            <person name="Toyoda A."/>
            <person name="Suzuki Y."/>
            <person name="Hashimoto A."/>
            <person name="Yamaguchi K."/>
            <person name="Sugano A."/>
            <person name="Kohara Y."/>
            <person name="Fujiyama A."/>
            <person name="Anterola A."/>
            <person name="Aoki S."/>
            <person name="Ashton N."/>
            <person name="Barbazuk W.B."/>
            <person name="Barker E."/>
            <person name="Bennetzen J."/>
            <person name="Bezanilla M."/>
            <person name="Blankenship R."/>
            <person name="Cho S.H."/>
            <person name="Dutcher S."/>
            <person name="Estelle M."/>
            <person name="Fawcett J.A."/>
            <person name="Gundlach H."/>
            <person name="Hanada K."/>
            <person name="Heyl A."/>
            <person name="Hicks K.A."/>
            <person name="Hugh J."/>
            <person name="Lohr M."/>
            <person name="Mayer K."/>
            <person name="Melkozernov A."/>
            <person name="Murata T."/>
            <person name="Nelson D."/>
            <person name="Pils B."/>
            <person name="Prigge M."/>
            <person name="Reiss B."/>
            <person name="Renner T."/>
            <person name="Rombauts S."/>
            <person name="Rushton P."/>
            <person name="Sanderfoot A."/>
            <person name="Schween G."/>
            <person name="Shiu S.-H."/>
            <person name="Stueber K."/>
            <person name="Theodoulou F.L."/>
            <person name="Tu H."/>
            <person name="Van de Peer Y."/>
            <person name="Verrier P.J."/>
            <person name="Waters E."/>
            <person name="Wood A."/>
            <person name="Yang L."/>
            <person name="Cove D."/>
            <person name="Cuming A."/>
            <person name="Hasebe M."/>
            <person name="Lucas S."/>
            <person name="Mishler D.B."/>
            <person name="Reski R."/>
            <person name="Grigoriev I."/>
            <person name="Quatrano R.S."/>
            <person name="Boore J.L."/>
        </authorList>
    </citation>
    <scope>NUCLEOTIDE SEQUENCE [LARGE SCALE GENOMIC DNA]</scope>
    <source>
        <strain evidence="2 3">cv. Gransden 2004</strain>
    </source>
</reference>
<dbReference type="EMBL" id="ABEU02000009">
    <property type="protein sequence ID" value="PNR47935.1"/>
    <property type="molecule type" value="Genomic_DNA"/>
</dbReference>
<dbReference type="EnsemblPlants" id="Pp3c9_7360V3.2">
    <property type="protein sequence ID" value="PAC:32912771.CDS.1"/>
    <property type="gene ID" value="Pp3c9_7360"/>
</dbReference>
<proteinExistence type="predicted"/>
<gene>
    <name evidence="1" type="ORF">PHYPA_012408</name>
</gene>
<evidence type="ECO:0000313" key="3">
    <source>
        <dbReference type="Proteomes" id="UP000006727"/>
    </source>
</evidence>
<protein>
    <submittedName>
        <fullName evidence="1 2">Uncharacterized protein</fullName>
    </submittedName>
</protein>
<dbReference type="Proteomes" id="UP000006727">
    <property type="component" value="Chromosome 9"/>
</dbReference>
<dbReference type="EnsemblPlants" id="Pp3c9_7360V3.1">
    <property type="protein sequence ID" value="PAC:32912770.CDS.1"/>
    <property type="gene ID" value="Pp3c9_7360"/>
</dbReference>
<name>A0A2K1K2D3_PHYPA</name>
<accession>A0A2K1K2D3</accession>
<evidence type="ECO:0000313" key="2">
    <source>
        <dbReference type="EnsemblPlants" id="PAC:32912770.CDS.1"/>
    </source>
</evidence>